<reference evidence="13" key="1">
    <citation type="submission" date="2021-02" db="EMBL/GenBank/DDBJ databases">
        <authorList>
            <person name="Nowell W R."/>
        </authorList>
    </citation>
    <scope>NUCLEOTIDE SEQUENCE</scope>
</reference>
<dbReference type="Pfam" id="PF00977">
    <property type="entry name" value="His_biosynth"/>
    <property type="match status" value="1"/>
</dbReference>
<dbReference type="Gene3D" id="3.40.50.300">
    <property type="entry name" value="P-loop containing nucleotide triphosphate hydrolases"/>
    <property type="match status" value="1"/>
</dbReference>
<dbReference type="InterPro" id="IPR027417">
    <property type="entry name" value="P-loop_NTPase"/>
</dbReference>
<keyword evidence="9 11" id="KW-0368">Histidine biosynthesis</keyword>
<dbReference type="GO" id="GO:0004635">
    <property type="term" value="F:phosphoribosyl-AMP cyclohydrolase activity"/>
    <property type="evidence" value="ECO:0007669"/>
    <property type="project" value="UniProtKB-EC"/>
</dbReference>
<dbReference type="UniPathway" id="UPA00031">
    <property type="reaction ID" value="UER00008"/>
</dbReference>
<evidence type="ECO:0000259" key="12">
    <source>
        <dbReference type="Pfam" id="PF01502"/>
    </source>
</evidence>
<comment type="similarity">
    <text evidence="11">Belongs to the HisA/HisF family.</text>
</comment>
<dbReference type="Gene3D" id="3.10.20.810">
    <property type="entry name" value="Phosphoribosyl-AMP cyclohydrolase"/>
    <property type="match status" value="1"/>
</dbReference>
<dbReference type="InterPro" id="IPR011060">
    <property type="entry name" value="RibuloseP-bd_barrel"/>
</dbReference>
<dbReference type="SUPFAM" id="SSF51366">
    <property type="entry name" value="Ribulose-phoshate binding barrel"/>
    <property type="match status" value="1"/>
</dbReference>
<dbReference type="Gene3D" id="1.10.287.1080">
    <property type="entry name" value="MazG-like"/>
    <property type="match status" value="1"/>
</dbReference>
<comment type="pathway">
    <text evidence="3">Amino-acid biosynthesis; L-histidine biosynthesis; L-histidine from 5-phospho-alpha-D-ribose 1-diphosphate: step 3/9.</text>
</comment>
<dbReference type="EMBL" id="CAJNOE010000338">
    <property type="protein sequence ID" value="CAF1158403.1"/>
    <property type="molecule type" value="Genomic_DNA"/>
</dbReference>
<dbReference type="Gene3D" id="3.20.20.70">
    <property type="entry name" value="Aldolase class I"/>
    <property type="match status" value="1"/>
</dbReference>
<dbReference type="GO" id="GO:0000105">
    <property type="term" value="P:L-histidine biosynthetic process"/>
    <property type="evidence" value="ECO:0007669"/>
    <property type="project" value="UniProtKB-UniPathway"/>
</dbReference>
<dbReference type="InterPro" id="IPR021130">
    <property type="entry name" value="PRib-ATP_PPHydrolase-like"/>
</dbReference>
<gene>
    <name evidence="13" type="ORF">IZO911_LOCUS26180</name>
    <name evidence="14" type="ORF">KXQ929_LOCUS28354</name>
</gene>
<dbReference type="PANTHER" id="PTHR42945">
    <property type="entry name" value="HISTIDINE BIOSYNTHESIS BIFUNCTIONAL PROTEIN"/>
    <property type="match status" value="1"/>
</dbReference>
<dbReference type="EMBL" id="CAJOBB010002790">
    <property type="protein sequence ID" value="CAF3998877.1"/>
    <property type="molecule type" value="Genomic_DNA"/>
</dbReference>
<protein>
    <recommendedName>
        <fullName evidence="12">Phosphoribosyl-AMP cyclohydrolase domain-containing protein</fullName>
    </recommendedName>
</protein>
<dbReference type="Proteomes" id="UP000663860">
    <property type="component" value="Unassembled WGS sequence"/>
</dbReference>
<evidence type="ECO:0000313" key="15">
    <source>
        <dbReference type="Proteomes" id="UP000663860"/>
    </source>
</evidence>
<organism evidence="13 15">
    <name type="scientific">Adineta steineri</name>
    <dbReference type="NCBI Taxonomy" id="433720"/>
    <lineage>
        <taxon>Eukaryota</taxon>
        <taxon>Metazoa</taxon>
        <taxon>Spiralia</taxon>
        <taxon>Gnathifera</taxon>
        <taxon>Rotifera</taxon>
        <taxon>Eurotatoria</taxon>
        <taxon>Bdelloidea</taxon>
        <taxon>Adinetida</taxon>
        <taxon>Adinetidae</taxon>
        <taxon>Adineta</taxon>
    </lineage>
</organism>
<dbReference type="InterPro" id="IPR013785">
    <property type="entry name" value="Aldolase_TIM"/>
</dbReference>
<evidence type="ECO:0000256" key="1">
    <source>
        <dbReference type="ARBA" id="ARBA00000024"/>
    </source>
</evidence>
<evidence type="ECO:0000313" key="13">
    <source>
        <dbReference type="EMBL" id="CAF1158403.1"/>
    </source>
</evidence>
<dbReference type="SUPFAM" id="SSF52540">
    <property type="entry name" value="P-loop containing nucleoside triphosphate hydrolases"/>
    <property type="match status" value="1"/>
</dbReference>
<dbReference type="Pfam" id="PF01503">
    <property type="entry name" value="PRA-PH"/>
    <property type="match status" value="1"/>
</dbReference>
<keyword evidence="5 11" id="KW-0028">Amino-acid biosynthesis</keyword>
<name>A0A814T9B8_9BILA</name>
<evidence type="ECO:0000256" key="7">
    <source>
        <dbReference type="ARBA" id="ARBA00022801"/>
    </source>
</evidence>
<dbReference type="GO" id="GO:0004636">
    <property type="term" value="F:phosphoribosyl-ATP diphosphatase activity"/>
    <property type="evidence" value="ECO:0007669"/>
    <property type="project" value="UniProtKB-EC"/>
</dbReference>
<dbReference type="Pfam" id="PF01502">
    <property type="entry name" value="PRA-CH"/>
    <property type="match status" value="1"/>
</dbReference>
<dbReference type="InterPro" id="IPR006062">
    <property type="entry name" value="His_biosynth"/>
</dbReference>
<sequence>MGNRACGKSSICQLINSAQRNKNIIAIECGDQLASEYAVNPSLVDRLVFEYPFDDAQFQKINLCDRTENHQQIFWIILDCEVETILKRIQGRPKKDIWHTKKSLYYYQQRYRHLAAHFGIPFLDTTHLTLEQVSVEILDIIEKYATYYRYFRQIGTQNLTHQIIEECDIEHQLYQIIKPGELIDLPDYAHELSAVDQQKLYTRCDLIDDIPPIEIIVKRYCEGTDRNSFSGIMDNRSIMLANSTGEYLSGPYVRFDWKNPSHISPSTNIALSENLYYYIYEQLADPNRTKFDKDIWEVDKSASREQTAQRWNDFNSLLKEYFLTNRFDQTELFDSNSYFYVQEIHQLLTNDSLRIPRNLQDLWFDIRGKTHRRILVTMDMFNAQPVLVQSSQVCELHSHGDYQQAISKLAIFPDMLIVDLNGAFGESNTMNRQIIKQLACKYHVHTGGGLRSLADLQEMLNSGVRRCVMASAEDTLMVQIPKDRLIAEISINECNEVLIHGRRTNTHVNVITRIHQLVDIGVDTISITFVHTEGHLSGIPREQIRNLLVQIPCHIEKVYIAGGVSSLDDLDFLWSFPRVIPILGSAIWKNQLSIGSIYNRMIYFDDKGTVPAVIQDNNGVVKGLCYMNEQSIEKTCEHRLLYRYSRKLRRVIMKGETSGDLQQIIQMSLDCDSDALMITVDSKRPFCHMDKYSCFNVQTSIKANFATLADHIRLRMDTDSYTGKIQRNPAIALVKLMEEVWEIVATQSDHQIAECSDLIVHLIMYLNGMRISIEEICNELNRRRWLVRSLTESMRCTSEEVIIGITNSKYTGKTDRFAEEELGIRIVRPTDRSLHISGQIVDAKKFTEHFGNDTNLKFTLFPSKPKDMPWLLATQRVTHLITFDSVVKNYPLISSAVHEIIDPTICLALLCRQVISTAAFYWIIDLSNLEKALDALQKKSEALSAERKSDKMVILLWIELMLNLSVIAMKEGIENETIHNDKLITLWKKTFGYRRSFIRSHTINEILEKFPGYSYTHFMFEEVKMIENIDIEQNVNEILPRLFDKLPNNSLFVMDLLPIRVIKLLCKQFNQSISHILVDNEPIVPAPCIKVTIEKFELYLDWKLIIRTTSPTTALALLLSLYNVFATKFAKNNHTSHLLYGVFFQN</sequence>
<dbReference type="SUPFAM" id="SSF101386">
    <property type="entry name" value="all-alpha NTP pyrophosphatases"/>
    <property type="match status" value="1"/>
</dbReference>
<dbReference type="SUPFAM" id="SSF141734">
    <property type="entry name" value="HisI-like"/>
    <property type="match status" value="1"/>
</dbReference>
<dbReference type="AlphaFoldDB" id="A0A814T9B8"/>
<evidence type="ECO:0000256" key="11">
    <source>
        <dbReference type="RuleBase" id="RU003657"/>
    </source>
</evidence>
<evidence type="ECO:0000256" key="4">
    <source>
        <dbReference type="ARBA" id="ARBA00005204"/>
    </source>
</evidence>
<proteinExistence type="inferred from homology"/>
<keyword evidence="8" id="KW-0067">ATP-binding</keyword>
<evidence type="ECO:0000256" key="5">
    <source>
        <dbReference type="ARBA" id="ARBA00022605"/>
    </source>
</evidence>
<evidence type="ECO:0000256" key="9">
    <source>
        <dbReference type="ARBA" id="ARBA00023102"/>
    </source>
</evidence>
<comment type="catalytic activity">
    <reaction evidence="2">
        <text>1-(5-phospho-beta-D-ribosyl)-ATP + H2O = 1-(5-phospho-beta-D-ribosyl)-5'-AMP + diphosphate + H(+)</text>
        <dbReference type="Rhea" id="RHEA:22828"/>
        <dbReference type="ChEBI" id="CHEBI:15377"/>
        <dbReference type="ChEBI" id="CHEBI:15378"/>
        <dbReference type="ChEBI" id="CHEBI:33019"/>
        <dbReference type="ChEBI" id="CHEBI:59457"/>
        <dbReference type="ChEBI" id="CHEBI:73183"/>
        <dbReference type="EC" id="3.6.1.31"/>
    </reaction>
</comment>
<evidence type="ECO:0000313" key="14">
    <source>
        <dbReference type="EMBL" id="CAF3998877.1"/>
    </source>
</evidence>
<keyword evidence="7" id="KW-0378">Hydrolase</keyword>
<comment type="caution">
    <text evidence="13">The sequence shown here is derived from an EMBL/GenBank/DDBJ whole genome shotgun (WGS) entry which is preliminary data.</text>
</comment>
<comment type="catalytic activity">
    <reaction evidence="1">
        <text>1-(5-phospho-beta-D-ribosyl)-5'-AMP + H2O = 1-(5-phospho-beta-D-ribosyl)-5-[(5-phospho-beta-D-ribosylamino)methylideneamino]imidazole-4-carboxamide</text>
        <dbReference type="Rhea" id="RHEA:20049"/>
        <dbReference type="ChEBI" id="CHEBI:15377"/>
        <dbReference type="ChEBI" id="CHEBI:58435"/>
        <dbReference type="ChEBI" id="CHEBI:59457"/>
        <dbReference type="EC" id="3.5.4.19"/>
    </reaction>
</comment>
<dbReference type="InterPro" id="IPR038019">
    <property type="entry name" value="PRib_AMP_CycHydrolase_sf"/>
</dbReference>
<evidence type="ECO:0000256" key="3">
    <source>
        <dbReference type="ARBA" id="ARBA00005169"/>
    </source>
</evidence>
<dbReference type="InterPro" id="IPR008179">
    <property type="entry name" value="HisE"/>
</dbReference>
<dbReference type="CDD" id="cd11534">
    <property type="entry name" value="NTP-PPase_HisIE_like"/>
    <property type="match status" value="1"/>
</dbReference>
<evidence type="ECO:0000256" key="2">
    <source>
        <dbReference type="ARBA" id="ARBA00001460"/>
    </source>
</evidence>
<comment type="pathway">
    <text evidence="4">Amino-acid biosynthesis; L-histidine biosynthesis; L-histidine from 5-phospho-alpha-D-ribose 1-diphosphate: step 2/9.</text>
</comment>
<dbReference type="GO" id="GO:0005524">
    <property type="term" value="F:ATP binding"/>
    <property type="evidence" value="ECO:0007669"/>
    <property type="project" value="UniProtKB-KW"/>
</dbReference>
<dbReference type="Proteomes" id="UP000663868">
    <property type="component" value="Unassembled WGS sequence"/>
</dbReference>
<keyword evidence="10" id="KW-0511">Multifunctional enzyme</keyword>
<dbReference type="PANTHER" id="PTHR42945:SF1">
    <property type="entry name" value="HISTIDINE BIOSYNTHESIS BIFUNCTIONAL PROTEIN HIS7"/>
    <property type="match status" value="1"/>
</dbReference>
<dbReference type="InterPro" id="IPR002496">
    <property type="entry name" value="PRib_AMP_CycHydrolase_dom"/>
</dbReference>
<keyword evidence="6" id="KW-0547">Nucleotide-binding</keyword>
<evidence type="ECO:0000256" key="6">
    <source>
        <dbReference type="ARBA" id="ARBA00022741"/>
    </source>
</evidence>
<evidence type="ECO:0000256" key="8">
    <source>
        <dbReference type="ARBA" id="ARBA00022840"/>
    </source>
</evidence>
<feature type="domain" description="Phosphoribosyl-AMP cyclohydrolase" evidence="12">
    <location>
        <begin position="624"/>
        <end position="696"/>
    </location>
</feature>
<accession>A0A814T9B8</accession>
<evidence type="ECO:0000256" key="10">
    <source>
        <dbReference type="ARBA" id="ARBA00023268"/>
    </source>
</evidence>